<name>A0A511ZMR7_9BACI</name>
<feature type="DNA-binding region" description="H-T-H motif" evidence="3">
    <location>
        <begin position="36"/>
        <end position="55"/>
    </location>
</feature>
<dbReference type="Gene3D" id="1.10.357.10">
    <property type="entry name" value="Tetracycline Repressor, domain 2"/>
    <property type="match status" value="1"/>
</dbReference>
<sequence length="199" mass="22869">MNQRGRKKGADGTKSRELFLTIAKEEFANNGYHETKVSTIVEKAGLTQPSFYLYFQSKQAIFQEILDSFRIKLTDLTTKSRLSPGIDEHSLEDRIAEGLSAILKFFAENMYLTIIGFYMSAEADEIKEKMANQIKDNLLYEQEIGYFHLHLDMKFVSESLVGMIEHLTKTQLFTGLKEPEALAKEIVQFLLYGMIRGYK</sequence>
<reference evidence="5 6" key="1">
    <citation type="submission" date="2019-07" db="EMBL/GenBank/DDBJ databases">
        <title>Whole genome shotgun sequence of Oceanobacillus sojae NBRC 105379.</title>
        <authorList>
            <person name="Hosoyama A."/>
            <person name="Uohara A."/>
            <person name="Ohji S."/>
            <person name="Ichikawa N."/>
        </authorList>
    </citation>
    <scope>NUCLEOTIDE SEQUENCE [LARGE SCALE GENOMIC DNA]</scope>
    <source>
        <strain evidence="5 6">NBRC 105379</strain>
    </source>
</reference>
<dbReference type="Gene3D" id="1.10.10.60">
    <property type="entry name" value="Homeodomain-like"/>
    <property type="match status" value="1"/>
</dbReference>
<dbReference type="Pfam" id="PF00440">
    <property type="entry name" value="TetR_N"/>
    <property type="match status" value="1"/>
</dbReference>
<dbReference type="OrthoDB" id="9812484at2"/>
<dbReference type="GO" id="GO:0003677">
    <property type="term" value="F:DNA binding"/>
    <property type="evidence" value="ECO:0007669"/>
    <property type="project" value="UniProtKB-UniRule"/>
</dbReference>
<dbReference type="PANTHER" id="PTHR43479:SF8">
    <property type="entry name" value="TRANSCRIPTIONAL REGULATOR, TETR FAMILY"/>
    <property type="match status" value="1"/>
</dbReference>
<keyword evidence="6" id="KW-1185">Reference proteome</keyword>
<evidence type="ECO:0000313" key="5">
    <source>
        <dbReference type="EMBL" id="GEN88745.1"/>
    </source>
</evidence>
<dbReference type="Proteomes" id="UP000321558">
    <property type="component" value="Unassembled WGS sequence"/>
</dbReference>
<accession>A0A511ZMR7</accession>
<dbReference type="InterPro" id="IPR001647">
    <property type="entry name" value="HTH_TetR"/>
</dbReference>
<feature type="domain" description="HTH tetR-type" evidence="4">
    <location>
        <begin position="13"/>
        <end position="73"/>
    </location>
</feature>
<dbReference type="PROSITE" id="PS50977">
    <property type="entry name" value="HTH_TETR_2"/>
    <property type="match status" value="1"/>
</dbReference>
<proteinExistence type="predicted"/>
<dbReference type="PANTHER" id="PTHR43479">
    <property type="entry name" value="ACREF/ENVCD OPERON REPRESSOR-RELATED"/>
    <property type="match status" value="1"/>
</dbReference>
<dbReference type="AlphaFoldDB" id="A0A511ZMR7"/>
<dbReference type="InterPro" id="IPR050624">
    <property type="entry name" value="HTH-type_Tx_Regulator"/>
</dbReference>
<evidence type="ECO:0000256" key="1">
    <source>
        <dbReference type="ARBA" id="ARBA00022491"/>
    </source>
</evidence>
<dbReference type="InterPro" id="IPR009057">
    <property type="entry name" value="Homeodomain-like_sf"/>
</dbReference>
<comment type="caution">
    <text evidence="5">The sequence shown here is derived from an EMBL/GenBank/DDBJ whole genome shotgun (WGS) entry which is preliminary data.</text>
</comment>
<evidence type="ECO:0000256" key="2">
    <source>
        <dbReference type="ARBA" id="ARBA00023125"/>
    </source>
</evidence>
<evidence type="ECO:0000259" key="4">
    <source>
        <dbReference type="PROSITE" id="PS50977"/>
    </source>
</evidence>
<dbReference type="SUPFAM" id="SSF46689">
    <property type="entry name" value="Homeodomain-like"/>
    <property type="match status" value="1"/>
</dbReference>
<keyword evidence="1" id="KW-0678">Repressor</keyword>
<dbReference type="EMBL" id="BJYM01000015">
    <property type="protein sequence ID" value="GEN88745.1"/>
    <property type="molecule type" value="Genomic_DNA"/>
</dbReference>
<organism evidence="5 6">
    <name type="scientific">Oceanobacillus sojae</name>
    <dbReference type="NCBI Taxonomy" id="582851"/>
    <lineage>
        <taxon>Bacteria</taxon>
        <taxon>Bacillati</taxon>
        <taxon>Bacillota</taxon>
        <taxon>Bacilli</taxon>
        <taxon>Bacillales</taxon>
        <taxon>Bacillaceae</taxon>
        <taxon>Oceanobacillus</taxon>
    </lineage>
</organism>
<evidence type="ECO:0000256" key="3">
    <source>
        <dbReference type="PROSITE-ProRule" id="PRU00335"/>
    </source>
</evidence>
<protein>
    <submittedName>
        <fullName evidence="5">Putative HTH-type transcriptional regulator YdgC</fullName>
    </submittedName>
</protein>
<dbReference type="PRINTS" id="PR00455">
    <property type="entry name" value="HTHTETR"/>
</dbReference>
<gene>
    <name evidence="5" type="primary">ydgC</name>
    <name evidence="5" type="ORF">OSO01_34840</name>
</gene>
<keyword evidence="2 3" id="KW-0238">DNA-binding</keyword>
<evidence type="ECO:0000313" key="6">
    <source>
        <dbReference type="Proteomes" id="UP000321558"/>
    </source>
</evidence>